<evidence type="ECO:0000259" key="2">
    <source>
        <dbReference type="Pfam" id="PF07331"/>
    </source>
</evidence>
<accession>A0ABM7GEV8</accession>
<proteinExistence type="predicted"/>
<dbReference type="InterPro" id="IPR009936">
    <property type="entry name" value="DUF1468"/>
</dbReference>
<evidence type="ECO:0000256" key="1">
    <source>
        <dbReference type="SAM" id="Phobius"/>
    </source>
</evidence>
<feature type="transmembrane region" description="Helical" evidence="1">
    <location>
        <begin position="73"/>
        <end position="90"/>
    </location>
</feature>
<protein>
    <recommendedName>
        <fullName evidence="2">DUF1468 domain-containing protein</fullName>
    </recommendedName>
</protein>
<organism evidence="3 4">
    <name type="scientific">Vreelandella olivaria</name>
    <dbReference type="NCBI Taxonomy" id="390919"/>
    <lineage>
        <taxon>Bacteria</taxon>
        <taxon>Pseudomonadati</taxon>
        <taxon>Pseudomonadota</taxon>
        <taxon>Gammaproteobacteria</taxon>
        <taxon>Oceanospirillales</taxon>
        <taxon>Halomonadaceae</taxon>
        <taxon>Vreelandella</taxon>
    </lineage>
</organism>
<feature type="domain" description="DUF1468" evidence="2">
    <location>
        <begin position="25"/>
        <end position="152"/>
    </location>
</feature>
<keyword evidence="1" id="KW-0812">Transmembrane</keyword>
<feature type="transmembrane region" description="Helical" evidence="1">
    <location>
        <begin position="30"/>
        <end position="52"/>
    </location>
</feature>
<dbReference type="EMBL" id="AP019416">
    <property type="protein sequence ID" value="BBI49095.1"/>
    <property type="molecule type" value="Genomic_DNA"/>
</dbReference>
<reference evidence="4" key="1">
    <citation type="journal article" date="2019" name="Microbiol. Resour. Announc.">
        <title>Complete Genome Sequence of Halomonas olivaria, a Moderately Halophilic Bacterium Isolated from Olive Processing Effluents, Obtained by Nanopore Sequencing.</title>
        <authorList>
            <person name="Nagata S."/>
            <person name="Ii K.M."/>
            <person name="Tsukimi T."/>
            <person name="Miura M.C."/>
            <person name="Galipon J."/>
            <person name="Arakawa K."/>
        </authorList>
    </citation>
    <scope>NUCLEOTIDE SEQUENCE [LARGE SCALE GENOMIC DNA]</scope>
    <source>
        <strain evidence="4">TYRC17</strain>
    </source>
</reference>
<keyword evidence="1" id="KW-0472">Membrane</keyword>
<feature type="transmembrane region" description="Helical" evidence="1">
    <location>
        <begin position="124"/>
        <end position="143"/>
    </location>
</feature>
<evidence type="ECO:0000313" key="3">
    <source>
        <dbReference type="EMBL" id="BBI49095.1"/>
    </source>
</evidence>
<dbReference type="Proteomes" id="UP000289555">
    <property type="component" value="Chromosome"/>
</dbReference>
<evidence type="ECO:0000313" key="4">
    <source>
        <dbReference type="Proteomes" id="UP000289555"/>
    </source>
</evidence>
<name>A0ABM7GEV8_9GAMM</name>
<dbReference type="Pfam" id="PF07331">
    <property type="entry name" value="TctB"/>
    <property type="match status" value="1"/>
</dbReference>
<keyword evidence="1" id="KW-1133">Transmembrane helix</keyword>
<keyword evidence="4" id="KW-1185">Reference proteome</keyword>
<feature type="transmembrane region" description="Helical" evidence="1">
    <location>
        <begin position="96"/>
        <end position="117"/>
    </location>
</feature>
<gene>
    <name evidence="3" type="ORF">HORIV_15160</name>
</gene>
<sequence>MPGAVMESGLSSLLSVSIDFETSHLFFPRIIHWIMAGLFALILVTKVAPFMAAVKRGERTMPILGEARDNFRFFGTLVLIAAYFYFMAVVGDMFPYTGYGFLLVSMAFVLLMSLLYLHDWTKKALTIVVVNAIVAPSLAWFVLAKLFTITLP</sequence>